<protein>
    <submittedName>
        <fullName evidence="1">Uncharacterized protein</fullName>
    </submittedName>
</protein>
<gene>
    <name evidence="1" type="ORF">GA0070607_2450</name>
</gene>
<accession>A0A1C4VPI3</accession>
<sequence length="46" mass="4652">MATNNLKQGAVGMRGGRTVGALTCSANMEHDGNAAATSAHPRGRRG</sequence>
<reference evidence="2" key="1">
    <citation type="submission" date="2016-06" db="EMBL/GenBank/DDBJ databases">
        <authorList>
            <person name="Varghese N."/>
            <person name="Submissions Spin"/>
        </authorList>
    </citation>
    <scope>NUCLEOTIDE SEQUENCE [LARGE SCALE GENOMIC DNA]</scope>
    <source>
        <strain evidence="2">DSM 44875</strain>
    </source>
</reference>
<organism evidence="1 2">
    <name type="scientific">Micromonospora coriariae</name>
    <dbReference type="NCBI Taxonomy" id="285665"/>
    <lineage>
        <taxon>Bacteria</taxon>
        <taxon>Bacillati</taxon>
        <taxon>Actinomycetota</taxon>
        <taxon>Actinomycetes</taxon>
        <taxon>Micromonosporales</taxon>
        <taxon>Micromonosporaceae</taxon>
        <taxon>Micromonospora</taxon>
    </lineage>
</organism>
<evidence type="ECO:0000313" key="2">
    <source>
        <dbReference type="Proteomes" id="UP000198243"/>
    </source>
</evidence>
<keyword evidence="2" id="KW-1185">Reference proteome</keyword>
<proteinExistence type="predicted"/>
<dbReference type="AlphaFoldDB" id="A0A1C4VPI3"/>
<dbReference type="Proteomes" id="UP000198243">
    <property type="component" value="Chromosome I"/>
</dbReference>
<evidence type="ECO:0000313" key="1">
    <source>
        <dbReference type="EMBL" id="SCE85896.1"/>
    </source>
</evidence>
<dbReference type="EMBL" id="LT607412">
    <property type="protein sequence ID" value="SCE85896.1"/>
    <property type="molecule type" value="Genomic_DNA"/>
</dbReference>
<name>A0A1C4VPI3_9ACTN</name>